<gene>
    <name evidence="1" type="ORF">CFP56_041320</name>
</gene>
<keyword evidence="2" id="KW-1185">Reference proteome</keyword>
<protein>
    <submittedName>
        <fullName evidence="1">Uncharacterized protein</fullName>
    </submittedName>
</protein>
<dbReference type="Proteomes" id="UP000237347">
    <property type="component" value="Unassembled WGS sequence"/>
</dbReference>
<sequence>MFYEEKSVVSRLAYYLSYLASEECQYSSRKLFSKEAMVKMIWWEVKNRVECNSYYNSVQNKSFLWGFAPLPLELAAGTNVLDFGSLHFSYSSKTFVVLIATKSASIRW</sequence>
<evidence type="ECO:0000313" key="1">
    <source>
        <dbReference type="EMBL" id="KAK7851689.1"/>
    </source>
</evidence>
<dbReference type="EMBL" id="PKMF04000084">
    <property type="protein sequence ID" value="KAK7851689.1"/>
    <property type="molecule type" value="Genomic_DNA"/>
</dbReference>
<proteinExistence type="predicted"/>
<organism evidence="1 2">
    <name type="scientific">Quercus suber</name>
    <name type="common">Cork oak</name>
    <dbReference type="NCBI Taxonomy" id="58331"/>
    <lineage>
        <taxon>Eukaryota</taxon>
        <taxon>Viridiplantae</taxon>
        <taxon>Streptophyta</taxon>
        <taxon>Embryophyta</taxon>
        <taxon>Tracheophyta</taxon>
        <taxon>Spermatophyta</taxon>
        <taxon>Magnoliopsida</taxon>
        <taxon>eudicotyledons</taxon>
        <taxon>Gunneridae</taxon>
        <taxon>Pentapetalae</taxon>
        <taxon>rosids</taxon>
        <taxon>fabids</taxon>
        <taxon>Fagales</taxon>
        <taxon>Fagaceae</taxon>
        <taxon>Quercus</taxon>
    </lineage>
</organism>
<reference evidence="1 2" key="1">
    <citation type="journal article" date="2018" name="Sci. Data">
        <title>The draft genome sequence of cork oak.</title>
        <authorList>
            <person name="Ramos A.M."/>
            <person name="Usie A."/>
            <person name="Barbosa P."/>
            <person name="Barros P.M."/>
            <person name="Capote T."/>
            <person name="Chaves I."/>
            <person name="Simoes F."/>
            <person name="Abreu I."/>
            <person name="Carrasquinho I."/>
            <person name="Faro C."/>
            <person name="Guimaraes J.B."/>
            <person name="Mendonca D."/>
            <person name="Nobrega F."/>
            <person name="Rodrigues L."/>
            <person name="Saibo N.J.M."/>
            <person name="Varela M.C."/>
            <person name="Egas C."/>
            <person name="Matos J."/>
            <person name="Miguel C.M."/>
            <person name="Oliveira M.M."/>
            <person name="Ricardo C.P."/>
            <person name="Goncalves S."/>
        </authorList>
    </citation>
    <scope>NUCLEOTIDE SEQUENCE [LARGE SCALE GENOMIC DNA]</scope>
    <source>
        <strain evidence="2">cv. HL8</strain>
    </source>
</reference>
<name>A0AAW0LL54_QUESU</name>
<comment type="caution">
    <text evidence="1">The sequence shown here is derived from an EMBL/GenBank/DDBJ whole genome shotgun (WGS) entry which is preliminary data.</text>
</comment>
<accession>A0AAW0LL54</accession>
<evidence type="ECO:0000313" key="2">
    <source>
        <dbReference type="Proteomes" id="UP000237347"/>
    </source>
</evidence>
<dbReference type="AlphaFoldDB" id="A0AAW0LL54"/>